<evidence type="ECO:0000256" key="17">
    <source>
        <dbReference type="RuleBase" id="RU003464"/>
    </source>
</evidence>
<evidence type="ECO:0000256" key="14">
    <source>
        <dbReference type="ARBA" id="ARBA00047783"/>
    </source>
</evidence>
<evidence type="ECO:0000256" key="3">
    <source>
        <dbReference type="ARBA" id="ARBA00007630"/>
    </source>
</evidence>
<dbReference type="AlphaFoldDB" id="A0A0G0ZBR8"/>
<dbReference type="InterPro" id="IPR029028">
    <property type="entry name" value="Alpha/beta_knot_MTases"/>
</dbReference>
<dbReference type="Pfam" id="PF01746">
    <property type="entry name" value="tRNA_m1G_MT"/>
    <property type="match status" value="1"/>
</dbReference>
<dbReference type="InterPro" id="IPR002649">
    <property type="entry name" value="tRNA_m1G_MeTrfase_TrmD"/>
</dbReference>
<dbReference type="PIRSF" id="PIRSF000386">
    <property type="entry name" value="tRNA_mtase"/>
    <property type="match status" value="1"/>
</dbReference>
<dbReference type="NCBIfam" id="NF000648">
    <property type="entry name" value="PRK00026.1"/>
    <property type="match status" value="1"/>
</dbReference>
<dbReference type="Gene3D" id="3.40.1280.10">
    <property type="match status" value="1"/>
</dbReference>
<proteinExistence type="inferred from homology"/>
<comment type="caution">
    <text evidence="19">The sequence shown here is derived from an EMBL/GenBank/DDBJ whole genome shotgun (WGS) entry which is preliminary data.</text>
</comment>
<evidence type="ECO:0000256" key="4">
    <source>
        <dbReference type="ARBA" id="ARBA00011738"/>
    </source>
</evidence>
<protein>
    <recommendedName>
        <fullName evidence="6 15">tRNA (guanine-N(1)-)-methyltransferase</fullName>
        <ecNumber evidence="5 15">2.1.1.228</ecNumber>
    </recommendedName>
    <alternativeName>
        <fullName evidence="12 15">M1G-methyltransferase</fullName>
    </alternativeName>
    <alternativeName>
        <fullName evidence="13 15">tRNA [GM37] methyltransferase</fullName>
    </alternativeName>
</protein>
<keyword evidence="7 15" id="KW-0963">Cytoplasm</keyword>
<comment type="similarity">
    <text evidence="3 15 17">Belongs to the RNA methyltransferase TrmD family.</text>
</comment>
<dbReference type="FunFam" id="3.40.1280.10:FF:000001">
    <property type="entry name" value="tRNA (guanine-N(1)-)-methyltransferase"/>
    <property type="match status" value="1"/>
</dbReference>
<evidence type="ECO:0000256" key="5">
    <source>
        <dbReference type="ARBA" id="ARBA00012807"/>
    </source>
</evidence>
<organism evidence="19 20">
    <name type="scientific">Candidatus Gottesmanbacteria bacterium GW2011_GWA2_42_18</name>
    <dbReference type="NCBI Taxonomy" id="1618442"/>
    <lineage>
        <taxon>Bacteria</taxon>
        <taxon>Candidatus Gottesmaniibacteriota</taxon>
    </lineage>
</organism>
<keyword evidence="9 15" id="KW-0808">Transferase</keyword>
<dbReference type="PANTHER" id="PTHR46417">
    <property type="entry name" value="TRNA (GUANINE-N(1)-)-METHYLTRANSFERASE"/>
    <property type="match status" value="1"/>
</dbReference>
<accession>A0A0G0ZBR8</accession>
<comment type="subunit">
    <text evidence="4 15 17">Homodimer.</text>
</comment>
<dbReference type="InterPro" id="IPR029026">
    <property type="entry name" value="tRNA_m1G_MTases_N"/>
</dbReference>
<evidence type="ECO:0000259" key="18">
    <source>
        <dbReference type="Pfam" id="PF01746"/>
    </source>
</evidence>
<evidence type="ECO:0000256" key="12">
    <source>
        <dbReference type="ARBA" id="ARBA00029736"/>
    </source>
</evidence>
<dbReference type="HAMAP" id="MF_00605">
    <property type="entry name" value="TrmD"/>
    <property type="match status" value="1"/>
</dbReference>
<dbReference type="SUPFAM" id="SSF75217">
    <property type="entry name" value="alpha/beta knot"/>
    <property type="match status" value="1"/>
</dbReference>
<dbReference type="PANTHER" id="PTHR46417:SF1">
    <property type="entry name" value="TRNA (GUANINE-N(1)-)-METHYLTRANSFERASE"/>
    <property type="match status" value="1"/>
</dbReference>
<dbReference type="InterPro" id="IPR023148">
    <property type="entry name" value="tRNA_m1G_MeTrfase_C_sf"/>
</dbReference>
<evidence type="ECO:0000256" key="15">
    <source>
        <dbReference type="HAMAP-Rule" id="MF_00605"/>
    </source>
</evidence>
<comment type="caution">
    <text evidence="15">Lacks conserved residue(s) required for the propagation of feature annotation.</text>
</comment>
<evidence type="ECO:0000256" key="9">
    <source>
        <dbReference type="ARBA" id="ARBA00022679"/>
    </source>
</evidence>
<comment type="subcellular location">
    <subcellularLocation>
        <location evidence="2 15 17">Cytoplasm</location>
    </subcellularLocation>
</comment>
<keyword evidence="8 15" id="KW-0489">Methyltransferase</keyword>
<dbReference type="NCBIfam" id="TIGR00088">
    <property type="entry name" value="trmD"/>
    <property type="match status" value="1"/>
</dbReference>
<reference evidence="19 20" key="1">
    <citation type="journal article" date="2015" name="Nature">
        <title>rRNA introns, odd ribosomes, and small enigmatic genomes across a large radiation of phyla.</title>
        <authorList>
            <person name="Brown C.T."/>
            <person name="Hug L.A."/>
            <person name="Thomas B.C."/>
            <person name="Sharon I."/>
            <person name="Castelle C.J."/>
            <person name="Singh A."/>
            <person name="Wilkins M.J."/>
            <person name="Williams K.H."/>
            <person name="Banfield J.F."/>
        </authorList>
    </citation>
    <scope>NUCLEOTIDE SEQUENCE [LARGE SCALE GENOMIC DNA]</scope>
</reference>
<evidence type="ECO:0000313" key="20">
    <source>
        <dbReference type="Proteomes" id="UP000034320"/>
    </source>
</evidence>
<evidence type="ECO:0000256" key="7">
    <source>
        <dbReference type="ARBA" id="ARBA00022490"/>
    </source>
</evidence>
<dbReference type="EC" id="2.1.1.228" evidence="5 15"/>
<evidence type="ECO:0000256" key="13">
    <source>
        <dbReference type="ARBA" id="ARBA00033392"/>
    </source>
</evidence>
<evidence type="ECO:0000256" key="2">
    <source>
        <dbReference type="ARBA" id="ARBA00004496"/>
    </source>
</evidence>
<dbReference type="GO" id="GO:0002939">
    <property type="term" value="P:tRNA N1-guanine methylation"/>
    <property type="evidence" value="ECO:0007669"/>
    <property type="project" value="TreeGrafter"/>
</dbReference>
<dbReference type="GO" id="GO:0005829">
    <property type="term" value="C:cytosol"/>
    <property type="evidence" value="ECO:0007669"/>
    <property type="project" value="TreeGrafter"/>
</dbReference>
<evidence type="ECO:0000313" key="19">
    <source>
        <dbReference type="EMBL" id="KKS46132.1"/>
    </source>
</evidence>
<sequence length="218" mass="24601">MQITILTLFPDSLKPYFASSIPGRAEKKGLVQIRLVNIRDYAYDSHKTVDDRPYGGGAGMILKVDIVHKAIEANRLKGGLKRKNFKEKVVLTDPTGKIFRQSTARRFSRLDHLIIVSGHYEGIDERISNFIDETVSIGRYILTGGELPATVIADCVIRLIPNVLPKEAASKNESYSLKNIKEAPQYTRPSEYRGFKVPEILKGGNHRKIDDWNKTHPK</sequence>
<dbReference type="CDD" id="cd18080">
    <property type="entry name" value="TrmD-like"/>
    <property type="match status" value="1"/>
</dbReference>
<evidence type="ECO:0000256" key="11">
    <source>
        <dbReference type="ARBA" id="ARBA00022694"/>
    </source>
</evidence>
<name>A0A0G0ZBR8_9BACT</name>
<feature type="domain" description="tRNA methyltransferase TRMD/TRM10-type" evidence="18">
    <location>
        <begin position="1"/>
        <end position="216"/>
    </location>
</feature>
<evidence type="ECO:0000256" key="16">
    <source>
        <dbReference type="PIRSR" id="PIRSR000386-1"/>
    </source>
</evidence>
<comment type="function">
    <text evidence="1 15 17">Specifically methylates guanosine-37 in various tRNAs.</text>
</comment>
<gene>
    <name evidence="15" type="primary">trmD</name>
    <name evidence="19" type="ORF">UV09_C0022G0014</name>
</gene>
<keyword evidence="10 15" id="KW-0949">S-adenosyl-L-methionine</keyword>
<evidence type="ECO:0000256" key="6">
    <source>
        <dbReference type="ARBA" id="ARBA00014679"/>
    </source>
</evidence>
<dbReference type="PATRIC" id="fig|1618442.3.peg.931"/>
<dbReference type="InterPro" id="IPR016009">
    <property type="entry name" value="tRNA_MeTrfase_TRMD/TRM10"/>
</dbReference>
<dbReference type="EMBL" id="LCDD01000022">
    <property type="protein sequence ID" value="KKS46132.1"/>
    <property type="molecule type" value="Genomic_DNA"/>
</dbReference>
<feature type="binding site" evidence="15 16">
    <location>
        <position position="118"/>
    </location>
    <ligand>
        <name>S-adenosyl-L-methionine</name>
        <dbReference type="ChEBI" id="CHEBI:59789"/>
    </ligand>
</feature>
<keyword evidence="11 15" id="KW-0819">tRNA processing</keyword>
<dbReference type="GO" id="GO:0052906">
    <property type="term" value="F:tRNA (guanine(37)-N1)-methyltransferase activity"/>
    <property type="evidence" value="ECO:0007669"/>
    <property type="project" value="UniProtKB-UniRule"/>
</dbReference>
<evidence type="ECO:0000256" key="1">
    <source>
        <dbReference type="ARBA" id="ARBA00002634"/>
    </source>
</evidence>
<dbReference type="Gene3D" id="1.10.1270.20">
    <property type="entry name" value="tRNA(m1g37)methyltransferase, domain 2"/>
    <property type="match status" value="1"/>
</dbReference>
<evidence type="ECO:0000256" key="8">
    <source>
        <dbReference type="ARBA" id="ARBA00022603"/>
    </source>
</evidence>
<evidence type="ECO:0000256" key="10">
    <source>
        <dbReference type="ARBA" id="ARBA00022691"/>
    </source>
</evidence>
<dbReference type="Proteomes" id="UP000034320">
    <property type="component" value="Unassembled WGS sequence"/>
</dbReference>
<comment type="catalytic activity">
    <reaction evidence="14 15 17">
        <text>guanosine(37) in tRNA + S-adenosyl-L-methionine = N(1)-methylguanosine(37) in tRNA + S-adenosyl-L-homocysteine + H(+)</text>
        <dbReference type="Rhea" id="RHEA:36899"/>
        <dbReference type="Rhea" id="RHEA-COMP:10145"/>
        <dbReference type="Rhea" id="RHEA-COMP:10147"/>
        <dbReference type="ChEBI" id="CHEBI:15378"/>
        <dbReference type="ChEBI" id="CHEBI:57856"/>
        <dbReference type="ChEBI" id="CHEBI:59789"/>
        <dbReference type="ChEBI" id="CHEBI:73542"/>
        <dbReference type="ChEBI" id="CHEBI:74269"/>
        <dbReference type="EC" id="2.1.1.228"/>
    </reaction>
</comment>